<dbReference type="InParanoid" id="Q245W5"/>
<dbReference type="EMBL" id="GG662474">
    <property type="protein sequence ID" value="EAS03518.1"/>
    <property type="molecule type" value="Genomic_DNA"/>
</dbReference>
<evidence type="ECO:0000313" key="4">
    <source>
        <dbReference type="Proteomes" id="UP000009168"/>
    </source>
</evidence>
<protein>
    <recommendedName>
        <fullName evidence="2">KxDL domain-containing protein</fullName>
    </recommendedName>
</protein>
<comment type="similarity">
    <text evidence="1">Belongs to the KXD1 family.</text>
</comment>
<proteinExistence type="inferred from homology"/>
<sequence length="131" mass="15361">MSNSLSPSKQSTKSTPLQITKKDDMKQIFKNQVDSLKIIRQTLGEVQQLNKVSQLKYKQVKENYELQLPNLKKIRKDLDVIHKSIVKVLVIEERIEQIKQVREEQSKIEQQPIQQNIQAQNIQAEENIQQI</sequence>
<reference evidence="4" key="1">
    <citation type="journal article" date="2006" name="PLoS Biol.">
        <title>Macronuclear genome sequence of the ciliate Tetrahymena thermophila, a model eukaryote.</title>
        <authorList>
            <person name="Eisen J.A."/>
            <person name="Coyne R.S."/>
            <person name="Wu M."/>
            <person name="Wu D."/>
            <person name="Thiagarajan M."/>
            <person name="Wortman J.R."/>
            <person name="Badger J.H."/>
            <person name="Ren Q."/>
            <person name="Amedeo P."/>
            <person name="Jones K.M."/>
            <person name="Tallon L.J."/>
            <person name="Delcher A.L."/>
            <person name="Salzberg S.L."/>
            <person name="Silva J.C."/>
            <person name="Haas B.J."/>
            <person name="Majoros W.H."/>
            <person name="Farzad M."/>
            <person name="Carlton J.M."/>
            <person name="Smith R.K. Jr."/>
            <person name="Garg J."/>
            <person name="Pearlman R.E."/>
            <person name="Karrer K.M."/>
            <person name="Sun L."/>
            <person name="Manning G."/>
            <person name="Elde N.C."/>
            <person name="Turkewitz A.P."/>
            <person name="Asai D.J."/>
            <person name="Wilkes D.E."/>
            <person name="Wang Y."/>
            <person name="Cai H."/>
            <person name="Collins K."/>
            <person name="Stewart B.A."/>
            <person name="Lee S.R."/>
            <person name="Wilamowska K."/>
            <person name="Weinberg Z."/>
            <person name="Ruzzo W.L."/>
            <person name="Wloga D."/>
            <person name="Gaertig J."/>
            <person name="Frankel J."/>
            <person name="Tsao C.-C."/>
            <person name="Gorovsky M.A."/>
            <person name="Keeling P.J."/>
            <person name="Waller R.F."/>
            <person name="Patron N.J."/>
            <person name="Cherry J.M."/>
            <person name="Stover N.A."/>
            <person name="Krieger C.J."/>
            <person name="del Toro C."/>
            <person name="Ryder H.F."/>
            <person name="Williamson S.C."/>
            <person name="Barbeau R.A."/>
            <person name="Hamilton E.P."/>
            <person name="Orias E."/>
        </authorList>
    </citation>
    <scope>NUCLEOTIDE SEQUENCE [LARGE SCALE GENOMIC DNA]</scope>
    <source>
        <strain evidence="4">SB210</strain>
    </source>
</reference>
<dbReference type="InterPro" id="IPR019371">
    <property type="entry name" value="KxDL_dom"/>
</dbReference>
<name>Q245W5_TETTS</name>
<dbReference type="AlphaFoldDB" id="Q245W5"/>
<gene>
    <name evidence="3" type="ORF">TTHERM_00245340</name>
</gene>
<dbReference type="Proteomes" id="UP000009168">
    <property type="component" value="Unassembled WGS sequence"/>
</dbReference>
<evidence type="ECO:0000259" key="2">
    <source>
        <dbReference type="Pfam" id="PF10241"/>
    </source>
</evidence>
<evidence type="ECO:0000256" key="1">
    <source>
        <dbReference type="ARBA" id="ARBA00005913"/>
    </source>
</evidence>
<dbReference type="GeneID" id="7827414"/>
<organism evidence="3 4">
    <name type="scientific">Tetrahymena thermophila (strain SB210)</name>
    <dbReference type="NCBI Taxonomy" id="312017"/>
    <lineage>
        <taxon>Eukaryota</taxon>
        <taxon>Sar</taxon>
        <taxon>Alveolata</taxon>
        <taxon>Ciliophora</taxon>
        <taxon>Intramacronucleata</taxon>
        <taxon>Oligohymenophorea</taxon>
        <taxon>Hymenostomatida</taxon>
        <taxon>Tetrahymenina</taxon>
        <taxon>Tetrahymenidae</taxon>
        <taxon>Tetrahymena</taxon>
    </lineage>
</organism>
<dbReference type="RefSeq" id="XP_001023763.1">
    <property type="nucleotide sequence ID" value="XM_001023763.1"/>
</dbReference>
<accession>Q245W5</accession>
<keyword evidence="4" id="KW-1185">Reference proteome</keyword>
<dbReference type="HOGENOM" id="CLU_1931798_0_0_1"/>
<dbReference type="KEGG" id="tet:TTHERM_00245340"/>
<dbReference type="Pfam" id="PF10241">
    <property type="entry name" value="KxDL"/>
    <property type="match status" value="1"/>
</dbReference>
<feature type="domain" description="KxDL" evidence="2">
    <location>
        <begin position="18"/>
        <end position="86"/>
    </location>
</feature>
<evidence type="ECO:0000313" key="3">
    <source>
        <dbReference type="EMBL" id="EAS03518.1"/>
    </source>
</evidence>